<dbReference type="EMBL" id="DS028094">
    <property type="protein sequence ID" value="KMP03258.1"/>
    <property type="molecule type" value="Genomic_DNA"/>
</dbReference>
<dbReference type="Proteomes" id="UP000054565">
    <property type="component" value="Unassembled WGS sequence"/>
</dbReference>
<gene>
    <name evidence="2" type="ORF">CIRG_02950</name>
</gene>
<proteinExistence type="predicted"/>
<organism evidence="2 3">
    <name type="scientific">Coccidioides immitis RMSCC 2394</name>
    <dbReference type="NCBI Taxonomy" id="404692"/>
    <lineage>
        <taxon>Eukaryota</taxon>
        <taxon>Fungi</taxon>
        <taxon>Dikarya</taxon>
        <taxon>Ascomycota</taxon>
        <taxon>Pezizomycotina</taxon>
        <taxon>Eurotiomycetes</taxon>
        <taxon>Eurotiomycetidae</taxon>
        <taxon>Onygenales</taxon>
        <taxon>Onygenaceae</taxon>
        <taxon>Coccidioides</taxon>
    </lineage>
</organism>
<feature type="compositionally biased region" description="Polar residues" evidence="1">
    <location>
        <begin position="190"/>
        <end position="204"/>
    </location>
</feature>
<protein>
    <submittedName>
        <fullName evidence="2">Uncharacterized protein</fullName>
    </submittedName>
</protein>
<evidence type="ECO:0000313" key="2">
    <source>
        <dbReference type="EMBL" id="KMP03258.1"/>
    </source>
</evidence>
<reference evidence="3" key="1">
    <citation type="journal article" date="2010" name="Genome Res.">
        <title>Population genomic sequencing of Coccidioides fungi reveals recent hybridization and transposon control.</title>
        <authorList>
            <person name="Neafsey D.E."/>
            <person name="Barker B.M."/>
            <person name="Sharpton T.J."/>
            <person name="Stajich J.E."/>
            <person name="Park D.J."/>
            <person name="Whiston E."/>
            <person name="Hung C.-Y."/>
            <person name="McMahan C."/>
            <person name="White J."/>
            <person name="Sykes S."/>
            <person name="Heiman D."/>
            <person name="Young S."/>
            <person name="Zeng Q."/>
            <person name="Abouelleil A."/>
            <person name="Aftuck L."/>
            <person name="Bessette D."/>
            <person name="Brown A."/>
            <person name="FitzGerald M."/>
            <person name="Lui A."/>
            <person name="Macdonald J.P."/>
            <person name="Priest M."/>
            <person name="Orbach M.J."/>
            <person name="Galgiani J.N."/>
            <person name="Kirkland T.N."/>
            <person name="Cole G.T."/>
            <person name="Birren B.W."/>
            <person name="Henn M.R."/>
            <person name="Taylor J.W."/>
            <person name="Rounsley S.D."/>
        </authorList>
    </citation>
    <scope>NUCLEOTIDE SEQUENCE [LARGE SCALE GENOMIC DNA]</scope>
    <source>
        <strain evidence="3">RMSCC 2394</strain>
    </source>
</reference>
<name>A0A0J6Y8Z5_COCIT</name>
<sequence length="204" mass="22161">MANSGGDHSSRPFQPGCLPPIGSTRGMWGSLASTGRSKPCINHEDSAMRWKRLGHVGFKGPQTHNHAGSGVKGHEKSPDPRNLHQVSGSPVIDGHLGKRANRLGNPSSTGPPSELITVPSSARELQADEKAGTPGEQPWESSRSQSNHPSPFSGHEWLRELEGSHLCSLCRGVNWLFAHHDKLSRRSRLSKTGTETSAQSWRNY</sequence>
<feature type="compositionally biased region" description="Polar residues" evidence="1">
    <location>
        <begin position="139"/>
        <end position="150"/>
    </location>
</feature>
<evidence type="ECO:0000313" key="3">
    <source>
        <dbReference type="Proteomes" id="UP000054565"/>
    </source>
</evidence>
<dbReference type="AlphaFoldDB" id="A0A0J6Y8Z5"/>
<evidence type="ECO:0000256" key="1">
    <source>
        <dbReference type="SAM" id="MobiDB-lite"/>
    </source>
</evidence>
<feature type="region of interest" description="Disordered" evidence="1">
    <location>
        <begin position="59"/>
        <end position="153"/>
    </location>
</feature>
<feature type="compositionally biased region" description="Basic and acidic residues" evidence="1">
    <location>
        <begin position="72"/>
        <end position="82"/>
    </location>
</feature>
<feature type="region of interest" description="Disordered" evidence="1">
    <location>
        <begin position="185"/>
        <end position="204"/>
    </location>
</feature>
<feature type="region of interest" description="Disordered" evidence="1">
    <location>
        <begin position="1"/>
        <end position="40"/>
    </location>
</feature>
<accession>A0A0J6Y8Z5</accession>